<evidence type="ECO:0000256" key="5">
    <source>
        <dbReference type="SAM" id="SignalP"/>
    </source>
</evidence>
<evidence type="ECO:0000259" key="6">
    <source>
        <dbReference type="PROSITE" id="PS52015"/>
    </source>
</evidence>
<feature type="signal peptide" evidence="5">
    <location>
        <begin position="1"/>
        <end position="23"/>
    </location>
</feature>
<feature type="chain" id="PRO_5045888906" evidence="5">
    <location>
        <begin position="24"/>
        <end position="270"/>
    </location>
</feature>
<comment type="caution">
    <text evidence="7">The sequence shown here is derived from an EMBL/GenBank/DDBJ whole genome shotgun (WGS) entry which is preliminary data.</text>
</comment>
<evidence type="ECO:0000313" key="7">
    <source>
        <dbReference type="EMBL" id="MFC5345639.1"/>
    </source>
</evidence>
<sequence>MIRTLSRGLVALIGLLGASAATAQDVAEDWDFVERNRAVSASIAYDSGLAVAVRCDGQNLETYIVGLPVPQEQGDQRTIRYAFGDLPMRDSTWQASADGLALFADLPAPLARRFRAGGDLQLVAAGRDGEPSRRYVITLPPSPAAVNRVLAACGRPADDQRDTLRISETSADAAVQGGEAARWASHPRPTYPDRAVMNGISGMAVLSCLTQDDGRLKDCQVEVERPGGADFGRAALRAARDARLQRRSQGESRPGDGLVTFTIRFNIPGR</sequence>
<evidence type="ECO:0000256" key="4">
    <source>
        <dbReference type="ARBA" id="ARBA00023136"/>
    </source>
</evidence>
<name>A0ABW0FX01_9CAUL</name>
<accession>A0ABW0FX01</accession>
<feature type="domain" description="TonB C-terminal" evidence="6">
    <location>
        <begin position="176"/>
        <end position="270"/>
    </location>
</feature>
<reference evidence="8" key="1">
    <citation type="journal article" date="2019" name="Int. J. Syst. Evol. Microbiol.">
        <title>The Global Catalogue of Microorganisms (GCM) 10K type strain sequencing project: providing services to taxonomists for standard genome sequencing and annotation.</title>
        <authorList>
            <consortium name="The Broad Institute Genomics Platform"/>
            <consortium name="The Broad Institute Genome Sequencing Center for Infectious Disease"/>
            <person name="Wu L."/>
            <person name="Ma J."/>
        </authorList>
    </citation>
    <scope>NUCLEOTIDE SEQUENCE [LARGE SCALE GENOMIC DNA]</scope>
    <source>
        <strain evidence="8">JCM 12125</strain>
    </source>
</reference>
<evidence type="ECO:0000256" key="2">
    <source>
        <dbReference type="ARBA" id="ARBA00022692"/>
    </source>
</evidence>
<dbReference type="Pfam" id="PF03544">
    <property type="entry name" value="TonB_C"/>
    <property type="match status" value="1"/>
</dbReference>
<dbReference type="PROSITE" id="PS52015">
    <property type="entry name" value="TONB_CTD"/>
    <property type="match status" value="1"/>
</dbReference>
<dbReference type="SUPFAM" id="SSF74653">
    <property type="entry name" value="TolA/TonB C-terminal domain"/>
    <property type="match status" value="1"/>
</dbReference>
<dbReference type="RefSeq" id="WP_374038190.1">
    <property type="nucleotide sequence ID" value="NZ_CP169082.1"/>
</dbReference>
<keyword evidence="8" id="KW-1185">Reference proteome</keyword>
<keyword evidence="2" id="KW-0812">Transmembrane</keyword>
<gene>
    <name evidence="7" type="ORF">ACFPIE_17120</name>
</gene>
<organism evidence="7 8">
    <name type="scientific">Brevundimonas staleyi</name>
    <dbReference type="NCBI Taxonomy" id="74326"/>
    <lineage>
        <taxon>Bacteria</taxon>
        <taxon>Pseudomonadati</taxon>
        <taxon>Pseudomonadota</taxon>
        <taxon>Alphaproteobacteria</taxon>
        <taxon>Caulobacterales</taxon>
        <taxon>Caulobacteraceae</taxon>
        <taxon>Brevundimonas</taxon>
    </lineage>
</organism>
<evidence type="ECO:0000313" key="8">
    <source>
        <dbReference type="Proteomes" id="UP001596152"/>
    </source>
</evidence>
<evidence type="ECO:0000256" key="3">
    <source>
        <dbReference type="ARBA" id="ARBA00022989"/>
    </source>
</evidence>
<dbReference type="EMBL" id="JBHSLF010000052">
    <property type="protein sequence ID" value="MFC5345639.1"/>
    <property type="molecule type" value="Genomic_DNA"/>
</dbReference>
<dbReference type="InterPro" id="IPR006260">
    <property type="entry name" value="TonB/TolA_C"/>
</dbReference>
<keyword evidence="4" id="KW-0472">Membrane</keyword>
<proteinExistence type="predicted"/>
<comment type="subcellular location">
    <subcellularLocation>
        <location evidence="1">Membrane</location>
        <topology evidence="1">Single-pass membrane protein</topology>
    </subcellularLocation>
</comment>
<protein>
    <submittedName>
        <fullName evidence="7">TonB family protein</fullName>
    </submittedName>
</protein>
<keyword evidence="5" id="KW-0732">Signal</keyword>
<dbReference type="NCBIfam" id="TIGR01352">
    <property type="entry name" value="tonB_Cterm"/>
    <property type="match status" value="1"/>
</dbReference>
<dbReference type="InterPro" id="IPR037682">
    <property type="entry name" value="TonB_C"/>
</dbReference>
<keyword evidence="3" id="KW-1133">Transmembrane helix</keyword>
<evidence type="ECO:0000256" key="1">
    <source>
        <dbReference type="ARBA" id="ARBA00004167"/>
    </source>
</evidence>
<dbReference type="Gene3D" id="3.30.1150.10">
    <property type="match status" value="1"/>
</dbReference>
<dbReference type="Proteomes" id="UP001596152">
    <property type="component" value="Unassembled WGS sequence"/>
</dbReference>